<evidence type="ECO:0000313" key="3">
    <source>
        <dbReference type="Proteomes" id="UP000316270"/>
    </source>
</evidence>
<dbReference type="OrthoDB" id="3248909at2759"/>
<reference evidence="2 3" key="1">
    <citation type="submission" date="2019-07" db="EMBL/GenBank/DDBJ databases">
        <title>Finished genome of Venturia effusa.</title>
        <authorList>
            <person name="Young C.A."/>
            <person name="Cox M.P."/>
            <person name="Ganley A.R.D."/>
            <person name="David W.J."/>
        </authorList>
    </citation>
    <scope>NUCLEOTIDE SEQUENCE [LARGE SCALE GENOMIC DNA]</scope>
    <source>
        <strain evidence="3">albino</strain>
    </source>
</reference>
<dbReference type="Pfam" id="PF11915">
    <property type="entry name" value="DUF3433"/>
    <property type="match status" value="2"/>
</dbReference>
<sequence length="1379" mass="152617">MAQYTDAPPGYDYVVPPRVFAPLPNSGPRLLVGDDRSLFAPERPEWTGSRTNLAMKVPSTSREDIIVPEAARRENRWKSFRGTSKAKSQADKGMMLVLHFGVIELTYHTDNKASWKPVSLKVPFLLGVILISTALVVVLQLLLIKSQRNGGIIFASDVNSLPLRTTFPYLYLPTIIAVIYGFLWNWIDLDVRRIEPFLQLAKEDGATGSESLMLHYPVDFLASVPIKAMRSRHWSVFTASLATVFVFWGITPTQSGIFATDTLNKTIEMPCLRSSSHLSLSQQANTISAKSAQSVTSIMWLNETLQPFMTRDYMLAPFGPARKLNSSYQSGNWTGTTMKYSVDVNCEIPISWVLNGRSMVNSTWGCKFPLPNPRVVSDAGNATKLFDTLYVGYYNDDGLADYYLSDGSCPRSEPSSFLIQWSKTTEPQAFNGTFAPSAEEQRQHAYVTTLYCRSSYSVQEVEATIRLPSNEVLGYRPLGNVEALPLEVFNVSNFEAAMSMGHERFRVRTDFPTTNWPSQTAFLANLPLNLAYLPKMAPFAIGASRLPLDDYLDPINLANSYQSAYRLLFARQMVDVLSRELDMESERNGQLSYETQSIILVPAFTYIVESLLLASIFFAAIILHNSGTRISKLQSDPATIAAVMALAADDSALLNKFKLLDQKSDNELELAIRNRRFRLVPVQGTALSHRLQLVDLRGNEPPETFNDELQAAHRHPARRASKSSNSSKAGIVDGVRPTELKAKLGVVFLIGQILLFSVIAALFATIQKNKGLPLPSSSRFVRQLVENYLPTAIGTFIEPFWVVLNRHLCFLQPFDEMRQGRRTDKKSLRLEYSSLPPQLTIVKAFSNGNLLLGVVCTMALLANGLAISLSGLLFEDSVQFGTPAVFQPEYSYQFNPLNGSAGPFISEDKQSLESVYIATSNRTANTSLPAWTDSQRFYFPFKADAGFMAPSQSYRARTPTISAKLACLPLSKESNFNLTGTQKGTGGQFTVPGSADLVVSLTSDQGEKVECIIRNVVANGNTTFGQPIGASAIEFFYALDGSSKSSAKDASFCREHLAAGWVRATLINGSLPANESSFANQTIITSHEETIAVCQTKLTAASADILVSADGHVQNVYSVNNSIHDVTSFLSTTPSDLIAQVHQIILSNVEGLHWHTDALPSDFLNFLVEQAINSSLHLDPENPPPSFDSIVAPFDALFSQLFATLIGRNMDRLLKPVSTDKSTILNGFTVRVTTRVFMSKAMFIIAEVILILYIGVTITLYLRRPWRILCRMPTSLGSIIAFFAASHAVNDFRGTLGMSSKELNTHMKRSNDRFGFGTFIGTDGKAHIGIEKYPFLAPLTIGSVVTRQDSKDGKRSWRLEWRSKFAQWKSGKVREGGWM</sequence>
<feature type="transmembrane region" description="Helical" evidence="1">
    <location>
        <begin position="787"/>
        <end position="804"/>
    </location>
</feature>
<dbReference type="PANTHER" id="PTHR37544">
    <property type="entry name" value="SPRAY-RELATED"/>
    <property type="match status" value="1"/>
</dbReference>
<dbReference type="EMBL" id="CP042186">
    <property type="protein sequence ID" value="QDS69130.1"/>
    <property type="molecule type" value="Genomic_DNA"/>
</dbReference>
<dbReference type="PANTHER" id="PTHR37544:SF3">
    <property type="entry name" value="SPRAY"/>
    <property type="match status" value="1"/>
</dbReference>
<name>A0A517L0G5_9PEZI</name>
<gene>
    <name evidence="2" type="ORF">FKW77_010376</name>
</gene>
<feature type="transmembrane region" description="Helical" evidence="1">
    <location>
        <begin position="1241"/>
        <end position="1262"/>
    </location>
</feature>
<feature type="transmembrane region" description="Helical" evidence="1">
    <location>
        <begin position="850"/>
        <end position="874"/>
    </location>
</feature>
<organism evidence="2 3">
    <name type="scientific">Venturia effusa</name>
    <dbReference type="NCBI Taxonomy" id="50376"/>
    <lineage>
        <taxon>Eukaryota</taxon>
        <taxon>Fungi</taxon>
        <taxon>Dikarya</taxon>
        <taxon>Ascomycota</taxon>
        <taxon>Pezizomycotina</taxon>
        <taxon>Dothideomycetes</taxon>
        <taxon>Pleosporomycetidae</taxon>
        <taxon>Venturiales</taxon>
        <taxon>Venturiaceae</taxon>
        <taxon>Venturia</taxon>
    </lineage>
</organism>
<evidence type="ECO:0000313" key="2">
    <source>
        <dbReference type="EMBL" id="QDS69130.1"/>
    </source>
</evidence>
<proteinExistence type="predicted"/>
<feature type="transmembrane region" description="Helical" evidence="1">
    <location>
        <begin position="234"/>
        <end position="251"/>
    </location>
</feature>
<keyword evidence="1" id="KW-0812">Transmembrane</keyword>
<protein>
    <submittedName>
        <fullName evidence="2">Uncharacterized protein</fullName>
    </submittedName>
</protein>
<dbReference type="STRING" id="50376.A0A517L0G5"/>
<feature type="transmembrane region" description="Helical" evidence="1">
    <location>
        <begin position="169"/>
        <end position="187"/>
    </location>
</feature>
<accession>A0A517L0G5</accession>
<keyword evidence="1" id="KW-0472">Membrane</keyword>
<keyword evidence="3" id="KW-1185">Reference proteome</keyword>
<feature type="transmembrane region" description="Helical" evidence="1">
    <location>
        <begin position="122"/>
        <end position="144"/>
    </location>
</feature>
<feature type="transmembrane region" description="Helical" evidence="1">
    <location>
        <begin position="599"/>
        <end position="623"/>
    </location>
</feature>
<keyword evidence="1" id="KW-1133">Transmembrane helix</keyword>
<dbReference type="Proteomes" id="UP000316270">
    <property type="component" value="Chromosome 2"/>
</dbReference>
<dbReference type="InterPro" id="IPR021840">
    <property type="entry name" value="DUF3433"/>
</dbReference>
<evidence type="ECO:0000256" key="1">
    <source>
        <dbReference type="SAM" id="Phobius"/>
    </source>
</evidence>
<feature type="transmembrane region" description="Helical" evidence="1">
    <location>
        <begin position="746"/>
        <end position="767"/>
    </location>
</feature>